<evidence type="ECO:0000313" key="4">
    <source>
        <dbReference type="EMBL" id="ALS20791.1"/>
    </source>
</evidence>
<dbReference type="PATRIC" id="fig|162209.4.peg.422"/>
<sequence>MIYIIYDLEFTVVRKQQHLAEIIEIGAVKVAEVNGSLQIADKFQTFVRPSGNPVLTRHTTEFTGIRQEDMAGAPDFREAVELWTQWIGNEDYYLCAWGSDDKYQLIRHCREVKLDPDWIKNHNNLQRQYSKKAGGEVYQQIGLKRALEMEGIAFEGSHHRALDDAYNTALVFVKRFEDFELQTNAPEDDYTYSSEVVYSSGEEEASSPFQALAKLLRPDAS</sequence>
<keyword evidence="3" id="KW-0269">Exonuclease</keyword>
<organism evidence="4 5">
    <name type="scientific">Paenibacillus naphthalenovorans</name>
    <dbReference type="NCBI Taxonomy" id="162209"/>
    <lineage>
        <taxon>Bacteria</taxon>
        <taxon>Bacillati</taxon>
        <taxon>Bacillota</taxon>
        <taxon>Bacilli</taxon>
        <taxon>Bacillales</taxon>
        <taxon>Paenibacillaceae</taxon>
        <taxon>Paenibacillus</taxon>
    </lineage>
</organism>
<reference evidence="5" key="1">
    <citation type="submission" date="2015-12" db="EMBL/GenBank/DDBJ databases">
        <title>Complete genome sequences of two moderately thermophilic Paenibacillus species.</title>
        <authorList>
            <person name="Butler R.III."/>
            <person name="Wang J."/>
            <person name="Stark B.C."/>
            <person name="Pombert J.-F."/>
        </authorList>
    </citation>
    <scope>NUCLEOTIDE SEQUENCE [LARGE SCALE GENOMIC DNA]</scope>
    <source>
        <strain evidence="5">32O-Y</strain>
    </source>
</reference>
<dbReference type="InterPro" id="IPR012337">
    <property type="entry name" value="RNaseH-like_sf"/>
</dbReference>
<evidence type="ECO:0000256" key="3">
    <source>
        <dbReference type="ARBA" id="ARBA00022839"/>
    </source>
</evidence>
<accession>A0A0U2VMQ7</accession>
<dbReference type="Proteomes" id="UP000061660">
    <property type="component" value="Chromosome"/>
</dbReference>
<evidence type="ECO:0000313" key="5">
    <source>
        <dbReference type="Proteomes" id="UP000061660"/>
    </source>
</evidence>
<dbReference type="PANTHER" id="PTHR23044">
    <property type="entry name" value="3'-5' EXONUCLEASE ERI1-RELATED"/>
    <property type="match status" value="1"/>
</dbReference>
<dbReference type="InterPro" id="IPR036397">
    <property type="entry name" value="RNaseH_sf"/>
</dbReference>
<gene>
    <name evidence="4" type="ORF">IJ22_04020</name>
</gene>
<dbReference type="SUPFAM" id="SSF53098">
    <property type="entry name" value="Ribonuclease H-like"/>
    <property type="match status" value="1"/>
</dbReference>
<dbReference type="InterPro" id="IPR013520">
    <property type="entry name" value="Ribonucl_H"/>
</dbReference>
<dbReference type="Pfam" id="PF00929">
    <property type="entry name" value="RNase_T"/>
    <property type="match status" value="1"/>
</dbReference>
<dbReference type="Gene3D" id="3.30.420.10">
    <property type="entry name" value="Ribonuclease H-like superfamily/Ribonuclease H"/>
    <property type="match status" value="1"/>
</dbReference>
<keyword evidence="2" id="KW-0378">Hydrolase</keyword>
<keyword evidence="5" id="KW-1185">Reference proteome</keyword>
<dbReference type="OrthoDB" id="159416at2"/>
<reference evidence="4 5" key="2">
    <citation type="journal article" date="2016" name="Genome Announc.">
        <title>Complete Genome Sequences of Two Interactive Moderate Thermophiles, Paenibacillus napthalenovorans 32O-Y and Paenibacillus sp. 32O-W.</title>
        <authorList>
            <person name="Butler R.R.III."/>
            <person name="Wang J."/>
            <person name="Stark B.C."/>
            <person name="Pombert J.F."/>
        </authorList>
    </citation>
    <scope>NUCLEOTIDE SEQUENCE [LARGE SCALE GENOMIC DNA]</scope>
    <source>
        <strain evidence="4 5">32O-Y</strain>
    </source>
</reference>
<name>A0A0U2VMQ7_9BACL</name>
<dbReference type="KEGG" id="pnp:IJ22_04020"/>
<dbReference type="GO" id="GO:0003676">
    <property type="term" value="F:nucleic acid binding"/>
    <property type="evidence" value="ECO:0007669"/>
    <property type="project" value="InterPro"/>
</dbReference>
<dbReference type="SMART" id="SM00479">
    <property type="entry name" value="EXOIII"/>
    <property type="match status" value="1"/>
</dbReference>
<dbReference type="EMBL" id="CP013652">
    <property type="protein sequence ID" value="ALS20791.1"/>
    <property type="molecule type" value="Genomic_DNA"/>
</dbReference>
<keyword evidence="1" id="KW-0540">Nuclease</keyword>
<dbReference type="PANTHER" id="PTHR23044:SF61">
    <property type="entry name" value="3'-5' EXORIBONUCLEASE 1-RELATED"/>
    <property type="match status" value="1"/>
</dbReference>
<dbReference type="AlphaFoldDB" id="A0A0U2VMQ7"/>
<dbReference type="GO" id="GO:0000175">
    <property type="term" value="F:3'-5'-RNA exonuclease activity"/>
    <property type="evidence" value="ECO:0007669"/>
    <property type="project" value="InterPro"/>
</dbReference>
<proteinExistence type="predicted"/>
<evidence type="ECO:0000256" key="2">
    <source>
        <dbReference type="ARBA" id="ARBA00022801"/>
    </source>
</evidence>
<dbReference type="InterPro" id="IPR047201">
    <property type="entry name" value="ERI-1_3'hExo-like"/>
</dbReference>
<evidence type="ECO:0000256" key="1">
    <source>
        <dbReference type="ARBA" id="ARBA00022722"/>
    </source>
</evidence>
<dbReference type="CDD" id="cd06133">
    <property type="entry name" value="ERI-1_3'hExo_like"/>
    <property type="match status" value="1"/>
</dbReference>
<protein>
    <submittedName>
        <fullName evidence="4">Sporulation inhibitor KapD</fullName>
    </submittedName>
</protein>
<dbReference type="InterPro" id="IPR051274">
    <property type="entry name" value="3-5_Exoribonuclease"/>
</dbReference>
<dbReference type="RefSeq" id="WP_054817143.1">
    <property type="nucleotide sequence ID" value="NZ_BJCS01000002.1"/>
</dbReference>